<keyword evidence="3" id="KW-1185">Reference proteome</keyword>
<dbReference type="RefSeq" id="WP_386414176.1">
    <property type="nucleotide sequence ID" value="NZ_JBHSZO010000014.1"/>
</dbReference>
<dbReference type="EMBL" id="JBHSZO010000014">
    <property type="protein sequence ID" value="MFC7218753.1"/>
    <property type="molecule type" value="Genomic_DNA"/>
</dbReference>
<evidence type="ECO:0008006" key="4">
    <source>
        <dbReference type="Google" id="ProtNLM"/>
    </source>
</evidence>
<reference evidence="3" key="1">
    <citation type="journal article" date="2019" name="Int. J. Syst. Evol. Microbiol.">
        <title>The Global Catalogue of Microorganisms (GCM) 10K type strain sequencing project: providing services to taxonomists for standard genome sequencing and annotation.</title>
        <authorList>
            <consortium name="The Broad Institute Genomics Platform"/>
            <consortium name="The Broad Institute Genome Sequencing Center for Infectious Disease"/>
            <person name="Wu L."/>
            <person name="Ma J."/>
        </authorList>
    </citation>
    <scope>NUCLEOTIDE SEQUENCE [LARGE SCALE GENOMIC DNA]</scope>
    <source>
        <strain evidence="3">CGMCC 1.13681</strain>
    </source>
</reference>
<dbReference type="Proteomes" id="UP001596413">
    <property type="component" value="Unassembled WGS sequence"/>
</dbReference>
<keyword evidence="1" id="KW-0732">Signal</keyword>
<feature type="signal peptide" evidence="1">
    <location>
        <begin position="1"/>
        <end position="27"/>
    </location>
</feature>
<accession>A0ABW2GDA8</accession>
<sequence length="170" mass="17001">MSRSVQPSSARRAPAIAVAVLAVTAAAAGCSAEGARTATPERPAAAPRAASAVRAADPVPDGGVHADSVTRAPALVDGERLIVRAAARHGSATVPVDHTRITSGKVAVLINCQGSGTVHVALGSEVAFDQPCTEGEVTATYNVVKDTLANVTALTVQAPPAVHWSVTVGT</sequence>
<proteinExistence type="predicted"/>
<evidence type="ECO:0000313" key="3">
    <source>
        <dbReference type="Proteomes" id="UP001596413"/>
    </source>
</evidence>
<dbReference type="PROSITE" id="PS51257">
    <property type="entry name" value="PROKAR_LIPOPROTEIN"/>
    <property type="match status" value="1"/>
</dbReference>
<evidence type="ECO:0000256" key="1">
    <source>
        <dbReference type="SAM" id="SignalP"/>
    </source>
</evidence>
<feature type="chain" id="PRO_5046478958" description="Lipoprotein" evidence="1">
    <location>
        <begin position="28"/>
        <end position="170"/>
    </location>
</feature>
<protein>
    <recommendedName>
        <fullName evidence="4">Lipoprotein</fullName>
    </recommendedName>
</protein>
<name>A0ABW2GDA8_9ACTN</name>
<comment type="caution">
    <text evidence="2">The sequence shown here is derived from an EMBL/GenBank/DDBJ whole genome shotgun (WGS) entry which is preliminary data.</text>
</comment>
<gene>
    <name evidence="2" type="ORF">ACFQLX_11315</name>
</gene>
<organism evidence="2 3">
    <name type="scientific">Streptomyces polyrhachis</name>
    <dbReference type="NCBI Taxonomy" id="1282885"/>
    <lineage>
        <taxon>Bacteria</taxon>
        <taxon>Bacillati</taxon>
        <taxon>Actinomycetota</taxon>
        <taxon>Actinomycetes</taxon>
        <taxon>Kitasatosporales</taxon>
        <taxon>Streptomycetaceae</taxon>
        <taxon>Streptomyces</taxon>
    </lineage>
</organism>
<evidence type="ECO:0000313" key="2">
    <source>
        <dbReference type="EMBL" id="MFC7218753.1"/>
    </source>
</evidence>